<evidence type="ECO:0000256" key="9">
    <source>
        <dbReference type="RuleBase" id="RU369079"/>
    </source>
</evidence>
<dbReference type="EMBL" id="JAESVN010000008">
    <property type="protein sequence ID" value="MBL4918684.1"/>
    <property type="molecule type" value="Genomic_DNA"/>
</dbReference>
<feature type="transmembrane region" description="Helical" evidence="9">
    <location>
        <begin position="54"/>
        <end position="78"/>
    </location>
</feature>
<evidence type="ECO:0000256" key="6">
    <source>
        <dbReference type="ARBA" id="ARBA00022989"/>
    </source>
</evidence>
<accession>A0A8K0VAK4</accession>
<evidence type="ECO:0000256" key="7">
    <source>
        <dbReference type="ARBA" id="ARBA00023136"/>
    </source>
</evidence>
<feature type="transmembrane region" description="Helical" evidence="9">
    <location>
        <begin position="90"/>
        <end position="110"/>
    </location>
</feature>
<dbReference type="RefSeq" id="WP_202689665.1">
    <property type="nucleotide sequence ID" value="NZ_JAESVN010000008.1"/>
</dbReference>
<keyword evidence="7 9" id="KW-0472">Membrane</keyword>
<keyword evidence="2 9" id="KW-0813">Transport</keyword>
<dbReference type="GO" id="GO:0022857">
    <property type="term" value="F:transmembrane transporter activity"/>
    <property type="evidence" value="ECO:0007669"/>
    <property type="project" value="UniProtKB-UniRule"/>
</dbReference>
<feature type="transmembrane region" description="Helical" evidence="9">
    <location>
        <begin position="130"/>
        <end position="151"/>
    </location>
</feature>
<protein>
    <recommendedName>
        <fullName evidence="9">TRAP transporter small permease protein</fullName>
    </recommendedName>
</protein>
<evidence type="ECO:0000256" key="4">
    <source>
        <dbReference type="ARBA" id="ARBA00022519"/>
    </source>
</evidence>
<dbReference type="InterPro" id="IPR007387">
    <property type="entry name" value="TRAP_DctQ"/>
</dbReference>
<feature type="domain" description="Tripartite ATP-independent periplasmic transporters DctQ component" evidence="10">
    <location>
        <begin position="28"/>
        <end position="155"/>
    </location>
</feature>
<sequence length="166" mass="18183">MTLFLRFERLTTGLATILSITFLLIAAALAIYQVSARFIFGNPSTWSEVISRSAMIWAVFLGVAPAVREGAMIVVEIVQRSLPARLGMALHLFASFLSFVFFAILFWQGWAMTERVARQKLAALDVSIGWAYAALPVGSAFILIAVVASAIRATQGEWAERAEVVQ</sequence>
<evidence type="ECO:0000256" key="3">
    <source>
        <dbReference type="ARBA" id="ARBA00022475"/>
    </source>
</evidence>
<dbReference type="GO" id="GO:0005886">
    <property type="term" value="C:plasma membrane"/>
    <property type="evidence" value="ECO:0007669"/>
    <property type="project" value="UniProtKB-SubCell"/>
</dbReference>
<name>A0A8K0VAK4_9RHOB</name>
<dbReference type="AlphaFoldDB" id="A0A8K0VAK4"/>
<evidence type="ECO:0000256" key="5">
    <source>
        <dbReference type="ARBA" id="ARBA00022692"/>
    </source>
</evidence>
<proteinExistence type="inferred from homology"/>
<keyword evidence="3" id="KW-1003">Cell membrane</keyword>
<keyword evidence="4 9" id="KW-0997">Cell inner membrane</keyword>
<evidence type="ECO:0000256" key="1">
    <source>
        <dbReference type="ARBA" id="ARBA00004429"/>
    </source>
</evidence>
<comment type="subunit">
    <text evidence="9">The complex comprises the extracytoplasmic solute receptor protein and the two transmembrane proteins.</text>
</comment>
<reference evidence="11" key="1">
    <citation type="submission" date="2021-01" db="EMBL/GenBank/DDBJ databases">
        <title>Tabrizicola alba sp. nov. a motile alkaliphilic bacterium isolated from a soda lake.</title>
        <authorList>
            <person name="Szuroczki S."/>
            <person name="Abbaszade G."/>
            <person name="Schumann P."/>
            <person name="Toth E."/>
        </authorList>
    </citation>
    <scope>NUCLEOTIDE SEQUENCE</scope>
    <source>
        <strain evidence="11">DMG-N-6</strain>
    </source>
</reference>
<comment type="similarity">
    <text evidence="8 9">Belongs to the TRAP transporter small permease family.</text>
</comment>
<evidence type="ECO:0000313" key="11">
    <source>
        <dbReference type="EMBL" id="MBL4918684.1"/>
    </source>
</evidence>
<keyword evidence="5 9" id="KW-0812">Transmembrane</keyword>
<dbReference type="Pfam" id="PF04290">
    <property type="entry name" value="DctQ"/>
    <property type="match status" value="1"/>
</dbReference>
<evidence type="ECO:0000313" key="12">
    <source>
        <dbReference type="Proteomes" id="UP000648908"/>
    </source>
</evidence>
<dbReference type="PANTHER" id="PTHR35011">
    <property type="entry name" value="2,3-DIKETO-L-GULONATE TRAP TRANSPORTER SMALL PERMEASE PROTEIN YIAM"/>
    <property type="match status" value="1"/>
</dbReference>
<dbReference type="InterPro" id="IPR055348">
    <property type="entry name" value="DctQ"/>
</dbReference>
<dbReference type="GO" id="GO:0015740">
    <property type="term" value="P:C4-dicarboxylate transport"/>
    <property type="evidence" value="ECO:0007669"/>
    <property type="project" value="TreeGrafter"/>
</dbReference>
<comment type="subcellular location">
    <subcellularLocation>
        <location evidence="1 9">Cell inner membrane</location>
        <topology evidence="1 9">Multi-pass membrane protein</topology>
    </subcellularLocation>
</comment>
<comment type="function">
    <text evidence="9">Part of the tripartite ATP-independent periplasmic (TRAP) transport system.</text>
</comment>
<dbReference type="PANTHER" id="PTHR35011:SF2">
    <property type="entry name" value="2,3-DIKETO-L-GULONATE TRAP TRANSPORTER SMALL PERMEASE PROTEIN YIAM"/>
    <property type="match status" value="1"/>
</dbReference>
<evidence type="ECO:0000256" key="2">
    <source>
        <dbReference type="ARBA" id="ARBA00022448"/>
    </source>
</evidence>
<organism evidence="11 12">
    <name type="scientific">Szabonella alba</name>
    <dbReference type="NCBI Taxonomy" id="2804194"/>
    <lineage>
        <taxon>Bacteria</taxon>
        <taxon>Pseudomonadati</taxon>
        <taxon>Pseudomonadota</taxon>
        <taxon>Alphaproteobacteria</taxon>
        <taxon>Rhodobacterales</taxon>
        <taxon>Paracoccaceae</taxon>
        <taxon>Szabonella</taxon>
    </lineage>
</organism>
<feature type="transmembrane region" description="Helical" evidence="9">
    <location>
        <begin position="12"/>
        <end position="34"/>
    </location>
</feature>
<dbReference type="Proteomes" id="UP000648908">
    <property type="component" value="Unassembled WGS sequence"/>
</dbReference>
<keyword evidence="12" id="KW-1185">Reference proteome</keyword>
<keyword evidence="6 9" id="KW-1133">Transmembrane helix</keyword>
<gene>
    <name evidence="11" type="ORF">JL811_15775</name>
</gene>
<comment type="caution">
    <text evidence="11">The sequence shown here is derived from an EMBL/GenBank/DDBJ whole genome shotgun (WGS) entry which is preliminary data.</text>
</comment>
<evidence type="ECO:0000256" key="8">
    <source>
        <dbReference type="ARBA" id="ARBA00038436"/>
    </source>
</evidence>
<evidence type="ECO:0000259" key="10">
    <source>
        <dbReference type="Pfam" id="PF04290"/>
    </source>
</evidence>